<evidence type="ECO:0000256" key="4">
    <source>
        <dbReference type="ARBA" id="ARBA00022806"/>
    </source>
</evidence>
<evidence type="ECO:0000256" key="1">
    <source>
        <dbReference type="ARBA" id="ARBA00007913"/>
    </source>
</evidence>
<dbReference type="EMBL" id="HG937516">
    <property type="protein sequence ID" value="CDN40158.1"/>
    <property type="molecule type" value="Genomic_DNA"/>
</dbReference>
<sequence length="1020" mass="119982">MREYENPLQLHEFEPKDNLLDVKNDLEKIIKQEILINYTNPLSFPSKEHDNHEIVTDITHGVNFDKKELKNLTINHQARLALVELTGGKLKKDYQQILEKGENNPFESIVVQKSNEYYQNQVINNQSGLVDITRTNIFQKYAINSALNENTVIIGPPGTGKSEVIANLIANIVLRKKNAIVVSEKQAAMDVIFSRIGKINELVLWMHNFHEKERFYKKIAAIEAVFGQYYRSDFQSLVTDRSENLLQNKIDRFTKQCDAFLQLTKNEIELAKALDCYDQSYLQYLKKQNNQIQTTEQIAISSYLILPNQNAVYELYNQLQQYLSKISGDNQIFETFRQWYWKNHEVFEEANFDLFIEKTWKQYLNFKSFIKNYEELLTSFPNLLENLLRLDYESQRSHTISWLRLSKRRFLHAIAKLHEFGSFLKTPPLVFLKTKLPPALKKSYLSHYNKLQNFIEGLMAFKSIDWNKYQKLETCTLTTFQWETIIKNNWWMHWFEKNPLMTQNNQYLFQDAIQTIHNHTKDFANNNDYLIVKEFLEYKKHELRYLPKNELEEMQEMFKMASKVKKPPVTSFIRKYYKSLKQIFPIWILNPEGVAEYVPCNRKEFDYGIFDEASQMFLERGFPIVYRCTTNVVAGDMNQLKPTSFFTSRFDESTFDPQSDNINLDDENKIVEFDENEDVESLLERATNERWNIFNLKNHYRSISKQLIEFSNQNIYNNDLHIATLNGNWNKAIDVINVDGQWKKNSNEMEAKIVIDKIKENLESYNSILAIAFNVKQADLIDDLLADEPMSEDNRKKISVSNLENVQGTEADLVIISVTYGPNENGEVRANFGPLNQTGGRNRLNVIITRAKQKMIVIKSFKASDVENKILSEDAKIFINWIRYLDNIDQRETSDLAVFSNNDLQKFDHNFAKTVYQAIVDLKINADIYVKTQLPVGNKVIDIGIMDEKTKKCILGVIVEQWNSEPNIKYQLEQYDYQGFLKARNYQIFRIKQYEWLLMKDRILALLQQQITNNVLSETY</sequence>
<dbReference type="Gene3D" id="3.40.50.300">
    <property type="entry name" value="P-loop containing nucleotide triphosphate hydrolases"/>
    <property type="match status" value="3"/>
</dbReference>
<dbReference type="InterPro" id="IPR041677">
    <property type="entry name" value="DNA2/NAM7_AAA_11"/>
</dbReference>
<accession>A0A292IHJ3</accession>
<protein>
    <recommendedName>
        <fullName evidence="10">DNA2/NAM7 helicase-like C-terminal domain-containing protein</fullName>
    </recommendedName>
</protein>
<organism evidence="8 9">
    <name type="scientific">Mycoplasma amphoriforme A39</name>
    <dbReference type="NCBI Taxonomy" id="572419"/>
    <lineage>
        <taxon>Bacteria</taxon>
        <taxon>Bacillati</taxon>
        <taxon>Mycoplasmatota</taxon>
        <taxon>Mollicutes</taxon>
        <taxon>Mycoplasmataceae</taxon>
        <taxon>Mycoplasma</taxon>
    </lineage>
</organism>
<evidence type="ECO:0000259" key="7">
    <source>
        <dbReference type="Pfam" id="PF13087"/>
    </source>
</evidence>
<comment type="similarity">
    <text evidence="1">Belongs to the DNA2/NAM7 helicase family.</text>
</comment>
<dbReference type="PANTHER" id="PTHR43788:SF8">
    <property type="entry name" value="DNA-BINDING PROTEIN SMUBP-2"/>
    <property type="match status" value="1"/>
</dbReference>
<evidence type="ECO:0000256" key="3">
    <source>
        <dbReference type="ARBA" id="ARBA00022801"/>
    </source>
</evidence>
<keyword evidence="3" id="KW-0378">Hydrolase</keyword>
<keyword evidence="4" id="KW-0347">Helicase</keyword>
<dbReference type="GO" id="GO:0016787">
    <property type="term" value="F:hydrolase activity"/>
    <property type="evidence" value="ECO:0007669"/>
    <property type="project" value="UniProtKB-KW"/>
</dbReference>
<keyword evidence="9" id="KW-1185">Reference proteome</keyword>
<dbReference type="Proteomes" id="UP000261764">
    <property type="component" value="Chromosome I"/>
</dbReference>
<evidence type="ECO:0008006" key="10">
    <source>
        <dbReference type="Google" id="ProtNLM"/>
    </source>
</evidence>
<dbReference type="SUPFAM" id="SSF52540">
    <property type="entry name" value="P-loop containing nucleoside triphosphate hydrolases"/>
    <property type="match status" value="2"/>
</dbReference>
<dbReference type="Pfam" id="PF13086">
    <property type="entry name" value="AAA_11"/>
    <property type="match status" value="1"/>
</dbReference>
<dbReference type="InterPro" id="IPR047187">
    <property type="entry name" value="SF1_C_Upf1"/>
</dbReference>
<dbReference type="InterPro" id="IPR050534">
    <property type="entry name" value="Coronavir_polyprotein_1ab"/>
</dbReference>
<reference evidence="8 9" key="1">
    <citation type="journal article" date="2015" name="Clin. Infect. Dis.">
        <title>Genomic Investigations unmask Mycoplasma amphoriforme, a new respiratory pathogen.</title>
        <authorList>
            <person name="Gillespie S.H."/>
            <person name="Ling C.L."/>
            <person name="Oravcova K."/>
            <person name="Pinheiro M."/>
            <person name="Wells L."/>
            <person name="Bryant J.M."/>
            <person name="McHugh T.D."/>
            <person name="Bebear C."/>
            <person name="Webster D."/>
            <person name="Harris S.R."/>
            <person name="Seth-Smith H.M."/>
            <person name="Thomson N.R."/>
        </authorList>
    </citation>
    <scope>NUCLEOTIDE SEQUENCE [LARGE SCALE GENOMIC DNA]</scope>
    <source>
        <strain evidence="8 9">A39</strain>
    </source>
</reference>
<feature type="domain" description="DNA2/NAM7 helicase-like C-terminal" evidence="7">
    <location>
        <begin position="680"/>
        <end position="858"/>
    </location>
</feature>
<evidence type="ECO:0000313" key="9">
    <source>
        <dbReference type="Proteomes" id="UP000261764"/>
    </source>
</evidence>
<dbReference type="PANTHER" id="PTHR43788">
    <property type="entry name" value="DNA2/NAM7 HELICASE FAMILY MEMBER"/>
    <property type="match status" value="1"/>
</dbReference>
<dbReference type="InterPro" id="IPR027417">
    <property type="entry name" value="P-loop_NTPase"/>
</dbReference>
<proteinExistence type="inferred from homology"/>
<name>A0A292IHJ3_9MOLU</name>
<dbReference type="GO" id="GO:0005524">
    <property type="term" value="F:ATP binding"/>
    <property type="evidence" value="ECO:0007669"/>
    <property type="project" value="UniProtKB-KW"/>
</dbReference>
<evidence type="ECO:0000313" key="8">
    <source>
        <dbReference type="EMBL" id="CDN40158.1"/>
    </source>
</evidence>
<evidence type="ECO:0000256" key="2">
    <source>
        <dbReference type="ARBA" id="ARBA00022741"/>
    </source>
</evidence>
<keyword evidence="2" id="KW-0547">Nucleotide-binding</keyword>
<keyword evidence="5" id="KW-0067">ATP-binding</keyword>
<dbReference type="InterPro" id="IPR041679">
    <property type="entry name" value="DNA2/NAM7-like_C"/>
</dbReference>
<dbReference type="CDD" id="cd18808">
    <property type="entry name" value="SF1_C_Upf1"/>
    <property type="match status" value="1"/>
</dbReference>
<dbReference type="KEGG" id="mamp:MAMA39_00320"/>
<dbReference type="AlphaFoldDB" id="A0A292IHJ3"/>
<evidence type="ECO:0000259" key="6">
    <source>
        <dbReference type="Pfam" id="PF13086"/>
    </source>
</evidence>
<dbReference type="Pfam" id="PF13087">
    <property type="entry name" value="AAA_12"/>
    <property type="match status" value="1"/>
</dbReference>
<evidence type="ECO:0000256" key="5">
    <source>
        <dbReference type="ARBA" id="ARBA00022840"/>
    </source>
</evidence>
<dbReference type="GO" id="GO:0043139">
    <property type="term" value="F:5'-3' DNA helicase activity"/>
    <property type="evidence" value="ECO:0007669"/>
    <property type="project" value="TreeGrafter"/>
</dbReference>
<gene>
    <name evidence="8" type="ORF">MAMA39_00320</name>
</gene>
<feature type="domain" description="DNA2/NAM7 helicase helicase" evidence="6">
    <location>
        <begin position="136"/>
        <end position="233"/>
    </location>
</feature>